<evidence type="ECO:0000313" key="7">
    <source>
        <dbReference type="EMBL" id="MBM3090453.1"/>
    </source>
</evidence>
<sequence>MRIHVINPNSTSSMTDQIARAAEAARSEGTVIEAETATDTPASIEGYADEAMAVPAMLAAIRAAEKRGASVHVIACFDDPGLAAAREVASGPVIGICQAAVQVAVTVATRFTVITTLPRSVPVIEDLVAHYGAASRCRRVRSVDLPVLALETDPAIARAKLLDEARAAIREDGVDAIVLGCAGMAELCNWLSRETGVPVIDGVAAAVKLAEALVSGGFRTSKAGAYAYPRDKSGDLVSACHPIIDQRMVLTPISQEVINSAETATFCSLQP</sequence>
<comment type="similarity">
    <text evidence="1">Belongs to the HyuE racemase family.</text>
</comment>
<dbReference type="FunFam" id="3.40.50.12500:FF:000001">
    <property type="entry name" value="Putative hydantoin racemase"/>
    <property type="match status" value="1"/>
</dbReference>
<evidence type="ECO:0000313" key="8">
    <source>
        <dbReference type="Proteomes" id="UP000744980"/>
    </source>
</evidence>
<dbReference type="Proteomes" id="UP000744980">
    <property type="component" value="Unassembled WGS sequence"/>
</dbReference>
<accession>A0AAW4FE80</accession>
<evidence type="ECO:0000256" key="4">
    <source>
        <dbReference type="ARBA" id="ARBA00067972"/>
    </source>
</evidence>
<reference evidence="7 8" key="1">
    <citation type="submission" date="2020-01" db="EMBL/GenBank/DDBJ databases">
        <title>Draft genome assembly of Ensifer adhaerens T173.</title>
        <authorList>
            <person name="Craig J.E."/>
            <person name="Stinchcombe J.R."/>
        </authorList>
    </citation>
    <scope>NUCLEOTIDE SEQUENCE [LARGE SCALE GENOMIC DNA]</scope>
    <source>
        <strain evidence="7 8">T173</strain>
    </source>
</reference>
<dbReference type="EMBL" id="WXFA01000003">
    <property type="protein sequence ID" value="MBM3090453.1"/>
    <property type="molecule type" value="Genomic_DNA"/>
</dbReference>
<comment type="catalytic activity">
    <reaction evidence="6">
        <text>D-5-isobutylhydantoin = L-5-isobutylhydantoin</text>
        <dbReference type="Rhea" id="RHEA:84231"/>
        <dbReference type="ChEBI" id="CHEBI:233609"/>
        <dbReference type="ChEBI" id="CHEBI:233610"/>
    </reaction>
</comment>
<protein>
    <recommendedName>
        <fullName evidence="4">Hydantoin racemase</fullName>
        <ecNumber evidence="3">5.1.99.5</ecNumber>
    </recommendedName>
</protein>
<dbReference type="AlphaFoldDB" id="A0AAW4FE80"/>
<dbReference type="PANTHER" id="PTHR28047:SF5">
    <property type="entry name" value="PROTEIN DCG1"/>
    <property type="match status" value="1"/>
</dbReference>
<dbReference type="EC" id="5.1.99.5" evidence="3"/>
<comment type="caution">
    <text evidence="7">The sequence shown here is derived from an EMBL/GenBank/DDBJ whole genome shotgun (WGS) entry which is preliminary data.</text>
</comment>
<evidence type="ECO:0000256" key="3">
    <source>
        <dbReference type="ARBA" id="ARBA00066406"/>
    </source>
</evidence>
<dbReference type="GO" id="GO:0036348">
    <property type="term" value="F:hydantoin racemase activity"/>
    <property type="evidence" value="ECO:0007669"/>
    <property type="project" value="UniProtKB-EC"/>
</dbReference>
<comment type="catalytic activity">
    <reaction evidence="5">
        <text>D-5-benzylhydantoin = L-5-benzylhydantoin</text>
        <dbReference type="Rhea" id="RHEA:83991"/>
        <dbReference type="ChEBI" id="CHEBI:176864"/>
        <dbReference type="ChEBI" id="CHEBI:233540"/>
    </reaction>
</comment>
<name>A0AAW4FE80_9HYPH</name>
<dbReference type="Pfam" id="PF01177">
    <property type="entry name" value="Asp_Glu_race"/>
    <property type="match status" value="1"/>
</dbReference>
<comment type="catalytic activity">
    <reaction evidence="2">
        <text>a D-5-monosubstituted hydantoin = a L-5-monosubstituted hydantoin</text>
        <dbReference type="Rhea" id="RHEA:46624"/>
        <dbReference type="ChEBI" id="CHEBI:86339"/>
        <dbReference type="ChEBI" id="CHEBI:86340"/>
        <dbReference type="EC" id="5.1.99.5"/>
    </reaction>
</comment>
<keyword evidence="8" id="KW-1185">Reference proteome</keyword>
<organism evidence="7 8">
    <name type="scientific">Ensifer canadensis</name>
    <dbReference type="NCBI Taxonomy" id="555315"/>
    <lineage>
        <taxon>Bacteria</taxon>
        <taxon>Pseudomonadati</taxon>
        <taxon>Pseudomonadota</taxon>
        <taxon>Alphaproteobacteria</taxon>
        <taxon>Hyphomicrobiales</taxon>
        <taxon>Rhizobiaceae</taxon>
        <taxon>Sinorhizobium/Ensifer group</taxon>
        <taxon>Ensifer</taxon>
    </lineage>
</organism>
<dbReference type="GO" id="GO:0047661">
    <property type="term" value="F:amino-acid racemase activity"/>
    <property type="evidence" value="ECO:0007669"/>
    <property type="project" value="InterPro"/>
</dbReference>
<dbReference type="InterPro" id="IPR053714">
    <property type="entry name" value="Iso_Racemase_Enz_sf"/>
</dbReference>
<proteinExistence type="inferred from homology"/>
<dbReference type="InterPro" id="IPR052186">
    <property type="entry name" value="Hydantoin_racemase-like"/>
</dbReference>
<gene>
    <name evidence="7" type="ORF">GFB56_06455</name>
</gene>
<dbReference type="Gene3D" id="3.40.50.12500">
    <property type="match status" value="1"/>
</dbReference>
<evidence type="ECO:0000256" key="6">
    <source>
        <dbReference type="ARBA" id="ARBA00093234"/>
    </source>
</evidence>
<evidence type="ECO:0000256" key="1">
    <source>
        <dbReference type="ARBA" id="ARBA00038414"/>
    </source>
</evidence>
<dbReference type="InterPro" id="IPR015942">
    <property type="entry name" value="Asp/Glu/hydantoin_racemase"/>
</dbReference>
<evidence type="ECO:0000256" key="2">
    <source>
        <dbReference type="ARBA" id="ARBA00051635"/>
    </source>
</evidence>
<evidence type="ECO:0000256" key="5">
    <source>
        <dbReference type="ARBA" id="ARBA00093199"/>
    </source>
</evidence>
<dbReference type="RefSeq" id="WP_272502220.1">
    <property type="nucleotide sequence ID" value="NZ_CP083374.1"/>
</dbReference>
<dbReference type="PANTHER" id="PTHR28047">
    <property type="entry name" value="PROTEIN DCG1"/>
    <property type="match status" value="1"/>
</dbReference>